<dbReference type="GO" id="GO:0015344">
    <property type="term" value="F:siderophore uptake transmembrane transporter activity"/>
    <property type="evidence" value="ECO:0007669"/>
    <property type="project" value="TreeGrafter"/>
</dbReference>
<dbReference type="InterPro" id="IPR000531">
    <property type="entry name" value="Beta-barrel_TonB"/>
</dbReference>
<evidence type="ECO:0000256" key="5">
    <source>
        <dbReference type="ARBA" id="ARBA00022496"/>
    </source>
</evidence>
<keyword evidence="3 14" id="KW-0813">Transport</keyword>
<dbReference type="Pfam" id="PF00593">
    <property type="entry name" value="TonB_dep_Rec_b-barrel"/>
    <property type="match status" value="1"/>
</dbReference>
<accession>A0A1E3VLR2</accession>
<keyword evidence="12" id="KW-0675">Receptor</keyword>
<feature type="compositionally biased region" description="Low complexity" evidence="16">
    <location>
        <begin position="132"/>
        <end position="147"/>
    </location>
</feature>
<evidence type="ECO:0000259" key="18">
    <source>
        <dbReference type="Pfam" id="PF07715"/>
    </source>
</evidence>
<name>A0A1E3VLR2_9HYPH</name>
<evidence type="ECO:0000256" key="10">
    <source>
        <dbReference type="ARBA" id="ARBA00023077"/>
    </source>
</evidence>
<dbReference type="Pfam" id="PF07715">
    <property type="entry name" value="Plug"/>
    <property type="match status" value="1"/>
</dbReference>
<evidence type="ECO:0000256" key="1">
    <source>
        <dbReference type="ARBA" id="ARBA00004571"/>
    </source>
</evidence>
<evidence type="ECO:0000256" key="7">
    <source>
        <dbReference type="ARBA" id="ARBA00022729"/>
    </source>
</evidence>
<keyword evidence="7" id="KW-0732">Signal</keyword>
<feature type="compositionally biased region" description="Low complexity" evidence="16">
    <location>
        <begin position="48"/>
        <end position="81"/>
    </location>
</feature>
<dbReference type="GO" id="GO:0015891">
    <property type="term" value="P:siderophore transport"/>
    <property type="evidence" value="ECO:0007669"/>
    <property type="project" value="InterPro"/>
</dbReference>
<dbReference type="InterPro" id="IPR037066">
    <property type="entry name" value="Plug_dom_sf"/>
</dbReference>
<dbReference type="CDD" id="cd01347">
    <property type="entry name" value="ligand_gated_channel"/>
    <property type="match status" value="1"/>
</dbReference>
<evidence type="ECO:0000256" key="12">
    <source>
        <dbReference type="ARBA" id="ARBA00023170"/>
    </source>
</evidence>
<comment type="caution">
    <text evidence="19">The sequence shown here is derived from an EMBL/GenBank/DDBJ whole genome shotgun (WGS) entry which is preliminary data.</text>
</comment>
<feature type="compositionally biased region" description="Low complexity" evidence="16">
    <location>
        <begin position="102"/>
        <end position="113"/>
    </location>
</feature>
<proteinExistence type="inferred from homology"/>
<evidence type="ECO:0000256" key="13">
    <source>
        <dbReference type="ARBA" id="ARBA00023237"/>
    </source>
</evidence>
<dbReference type="GO" id="GO:0009279">
    <property type="term" value="C:cell outer membrane"/>
    <property type="evidence" value="ECO:0007669"/>
    <property type="project" value="UniProtKB-SubCell"/>
</dbReference>
<evidence type="ECO:0000256" key="15">
    <source>
        <dbReference type="RuleBase" id="RU003357"/>
    </source>
</evidence>
<evidence type="ECO:0000256" key="11">
    <source>
        <dbReference type="ARBA" id="ARBA00023136"/>
    </source>
</evidence>
<dbReference type="Gene3D" id="2.170.130.10">
    <property type="entry name" value="TonB-dependent receptor, plug domain"/>
    <property type="match status" value="1"/>
</dbReference>
<feature type="domain" description="TonB-dependent receptor-like beta-barrel" evidence="17">
    <location>
        <begin position="364"/>
        <end position="803"/>
    </location>
</feature>
<protein>
    <recommendedName>
        <fullName evidence="21">TonB-dependent receptor</fullName>
    </recommendedName>
</protein>
<evidence type="ECO:0000256" key="2">
    <source>
        <dbReference type="ARBA" id="ARBA00009810"/>
    </source>
</evidence>
<keyword evidence="5" id="KW-0410">Iron transport</keyword>
<feature type="region of interest" description="Disordered" evidence="16">
    <location>
        <begin position="48"/>
        <end position="150"/>
    </location>
</feature>
<sequence length="835" mass="91283">MELRDSGAATPVRAPGYLSVSKSRLLALSASAAFMLLPGEMVRAQEGAAGAAEGNAEISNTAGTNGEAGAAGPDPEGTPDGATDEPPIETSVPPVVIEQQSDPEPAAPVVTAEPDPDPTPYSRPEPRRRAGTAQPAPSTTVPPSSTADGGFASQEAIEEAIFDLPVDGDTLNRGSSGVDGYFAAGTSSATKTNTLIMNIPGTVSIIPEELAEDQGANTLGQALLYVPGIAVQQGEGHRDQLTFRGQETTADFFVDGVRDDIETFRDLYNVQTIEVLKGPNAMIFGRGGGGGVINRVTKRADGIPIYEATLQLGSWGRARGTADVGQAISPNAAIRLNAMYEDSETFRDFSWLERYGINPTLGFKLGERTTLHFSYEYKTHDQNVDRGGPSIAGVPFEYPIETYFGQPNASFTNFDGHVATATLEHETKGGVQMRNHTFFADYDKLYQNIFASSPVNGPGPGLVELNGYQNSEARQNFVNQTDFSYSFAHGEHFRHTLVGGFEFGIQSNDAFRNLPVFGSPGSDIFTVNVPAANPTIFKRTRYDIPNRRRFTDLDTTSAFIQDQFEITRYFELIGGIRFDRFDVSFEDGLNDFRTSRVDDEWSPRVGGVLKPWENFHLYASYARSFLPANGDNFGALSVTASELEPETFENYETGFKWTIQPRLLLQGAIYQLDRDNQAVTVGPDTFARGLTRTRGQEIEISGYVTDKWQVFGGYAHTESEILYAGDDVALVGNSVESVPVDTFSLWNKYQLTEKWGFGLGVIHQAGWFAEADNAVKVPGYTRVDSAVYYDLNEHWSAQVNIENMFNTEYWISSHNNNNISYGAPTQAFATMKARW</sequence>
<feature type="domain" description="TonB-dependent receptor plug" evidence="18">
    <location>
        <begin position="197"/>
        <end position="292"/>
    </location>
</feature>
<dbReference type="RefSeq" id="WP_158007430.1">
    <property type="nucleotide sequence ID" value="NZ_LPWE01000012.1"/>
</dbReference>
<dbReference type="AlphaFoldDB" id="A0A1E3VLR2"/>
<evidence type="ECO:0000256" key="8">
    <source>
        <dbReference type="ARBA" id="ARBA00023004"/>
    </source>
</evidence>
<comment type="similarity">
    <text evidence="2 14 15">Belongs to the TonB-dependent receptor family.</text>
</comment>
<organism evidence="19 20">
    <name type="scientific">Methyloceanibacter stevinii</name>
    <dbReference type="NCBI Taxonomy" id="1774970"/>
    <lineage>
        <taxon>Bacteria</taxon>
        <taxon>Pseudomonadati</taxon>
        <taxon>Pseudomonadota</taxon>
        <taxon>Alphaproteobacteria</taxon>
        <taxon>Hyphomicrobiales</taxon>
        <taxon>Hyphomicrobiaceae</taxon>
        <taxon>Methyloceanibacter</taxon>
    </lineage>
</organism>
<evidence type="ECO:0000256" key="6">
    <source>
        <dbReference type="ARBA" id="ARBA00022692"/>
    </source>
</evidence>
<evidence type="ECO:0000256" key="14">
    <source>
        <dbReference type="PROSITE-ProRule" id="PRU01360"/>
    </source>
</evidence>
<evidence type="ECO:0000313" key="19">
    <source>
        <dbReference type="EMBL" id="ODR94478.1"/>
    </source>
</evidence>
<dbReference type="GO" id="GO:0038023">
    <property type="term" value="F:signaling receptor activity"/>
    <property type="evidence" value="ECO:0007669"/>
    <property type="project" value="InterPro"/>
</dbReference>
<evidence type="ECO:0000256" key="9">
    <source>
        <dbReference type="ARBA" id="ARBA00023065"/>
    </source>
</evidence>
<dbReference type="NCBIfam" id="TIGR01783">
    <property type="entry name" value="TonB-siderophor"/>
    <property type="match status" value="1"/>
</dbReference>
<dbReference type="InterPro" id="IPR039426">
    <property type="entry name" value="TonB-dep_rcpt-like"/>
</dbReference>
<evidence type="ECO:0000256" key="16">
    <source>
        <dbReference type="SAM" id="MobiDB-lite"/>
    </source>
</evidence>
<dbReference type="EMBL" id="LPWE01000012">
    <property type="protein sequence ID" value="ODR94478.1"/>
    <property type="molecule type" value="Genomic_DNA"/>
</dbReference>
<evidence type="ECO:0000259" key="17">
    <source>
        <dbReference type="Pfam" id="PF00593"/>
    </source>
</evidence>
<reference evidence="19 20" key="1">
    <citation type="journal article" date="2016" name="Environ. Microbiol.">
        <title>New Methyloceanibacter diversity from North Sea sediments includes methanotroph containing solely the soluble methane monooxygenase.</title>
        <authorList>
            <person name="Vekeman B."/>
            <person name="Kerckhof F.M."/>
            <person name="Cremers G."/>
            <person name="de Vos P."/>
            <person name="Vandamme P."/>
            <person name="Boon N."/>
            <person name="Op den Camp H.J."/>
            <person name="Heylen K."/>
        </authorList>
    </citation>
    <scope>NUCLEOTIDE SEQUENCE [LARGE SCALE GENOMIC DNA]</scope>
    <source>
        <strain evidence="19 20">R-67176</strain>
    </source>
</reference>
<comment type="subcellular location">
    <subcellularLocation>
        <location evidence="1 14">Cell outer membrane</location>
        <topology evidence="1 14">Multi-pass membrane protein</topology>
    </subcellularLocation>
</comment>
<gene>
    <name evidence="19" type="ORF">AUC70_07425</name>
</gene>
<dbReference type="Gene3D" id="2.40.170.20">
    <property type="entry name" value="TonB-dependent receptor, beta-barrel domain"/>
    <property type="match status" value="1"/>
</dbReference>
<keyword evidence="13 14" id="KW-0998">Cell outer membrane</keyword>
<keyword evidence="4 14" id="KW-1134">Transmembrane beta strand</keyword>
<keyword evidence="11 14" id="KW-0472">Membrane</keyword>
<dbReference type="SUPFAM" id="SSF56935">
    <property type="entry name" value="Porins"/>
    <property type="match status" value="1"/>
</dbReference>
<dbReference type="Proteomes" id="UP000094172">
    <property type="component" value="Unassembled WGS sequence"/>
</dbReference>
<keyword evidence="8" id="KW-0408">Iron</keyword>
<keyword evidence="10 15" id="KW-0798">TonB box</keyword>
<dbReference type="PANTHER" id="PTHR32552:SF68">
    <property type="entry name" value="FERRICHROME OUTER MEMBRANE TRANSPORTER_PHAGE RECEPTOR"/>
    <property type="match status" value="1"/>
</dbReference>
<evidence type="ECO:0000256" key="3">
    <source>
        <dbReference type="ARBA" id="ARBA00022448"/>
    </source>
</evidence>
<evidence type="ECO:0000313" key="20">
    <source>
        <dbReference type="Proteomes" id="UP000094172"/>
    </source>
</evidence>
<dbReference type="InterPro" id="IPR010105">
    <property type="entry name" value="TonB_sidphr_rcpt"/>
</dbReference>
<evidence type="ECO:0008006" key="21">
    <source>
        <dbReference type="Google" id="ProtNLM"/>
    </source>
</evidence>
<dbReference type="InterPro" id="IPR012910">
    <property type="entry name" value="Plug_dom"/>
</dbReference>
<keyword evidence="20" id="KW-1185">Reference proteome</keyword>
<dbReference type="STRING" id="1774970.AUC70_07425"/>
<keyword evidence="9" id="KW-0406">Ion transport</keyword>
<dbReference type="InterPro" id="IPR036942">
    <property type="entry name" value="Beta-barrel_TonB_sf"/>
</dbReference>
<dbReference type="PROSITE" id="PS52016">
    <property type="entry name" value="TONB_DEPENDENT_REC_3"/>
    <property type="match status" value="1"/>
</dbReference>
<evidence type="ECO:0000256" key="4">
    <source>
        <dbReference type="ARBA" id="ARBA00022452"/>
    </source>
</evidence>
<keyword evidence="6 14" id="KW-0812">Transmembrane</keyword>
<dbReference type="PANTHER" id="PTHR32552">
    <property type="entry name" value="FERRICHROME IRON RECEPTOR-RELATED"/>
    <property type="match status" value="1"/>
</dbReference>